<reference evidence="1" key="1">
    <citation type="submission" date="2013-11" db="EMBL/GenBank/DDBJ databases">
        <title>Draft genome sequence of the broad-host-range Rhizobium sp. LPU83 strain, a member of the low-genetic diversity Oregon-like Rhizobium sp. group.</title>
        <authorList>
            <person name="Wibberg D."/>
            <person name="Puehler A."/>
            <person name="Schlueter A."/>
        </authorList>
    </citation>
    <scope>NUCLEOTIDE SEQUENCE [LARGE SCALE GENOMIC DNA]</scope>
    <source>
        <strain evidence="1">LPU83</strain>
        <plasmid evidence="1">pLPU83d</plasmid>
    </source>
</reference>
<accession>W6RT70</accession>
<dbReference type="HOGENOM" id="CLU_3172493_0_0_5"/>
<dbReference type="Proteomes" id="UP000019443">
    <property type="component" value="Plasmid pLPU83d"/>
</dbReference>
<sequence>MVTGQLVARRPRFEFTLSTLAPDSTLRSLVNDLKNPEECRHPGVGVA</sequence>
<gene>
    <name evidence="1" type="ORF">LPU83_pLPU83d_0577</name>
</gene>
<geneLocation type="plasmid" evidence="1 2">
    <name>pLPU83d</name>
</geneLocation>
<evidence type="ECO:0000313" key="1">
    <source>
        <dbReference type="EMBL" id="CDM61948.1"/>
    </source>
</evidence>
<proteinExistence type="predicted"/>
<evidence type="ECO:0000313" key="2">
    <source>
        <dbReference type="Proteomes" id="UP000019443"/>
    </source>
</evidence>
<keyword evidence="2" id="KW-1185">Reference proteome</keyword>
<protein>
    <submittedName>
        <fullName evidence="1">Uncharacterized protein</fullName>
    </submittedName>
</protein>
<dbReference type="KEGG" id="rhl:LPU83_pLPU83d_0577"/>
<dbReference type="EMBL" id="HG916855">
    <property type="protein sequence ID" value="CDM61948.1"/>
    <property type="molecule type" value="Genomic_DNA"/>
</dbReference>
<name>W6RT70_9HYPH</name>
<organism evidence="1 2">
    <name type="scientific">Rhizobium favelukesii</name>
    <dbReference type="NCBI Taxonomy" id="348824"/>
    <lineage>
        <taxon>Bacteria</taxon>
        <taxon>Pseudomonadati</taxon>
        <taxon>Pseudomonadota</taxon>
        <taxon>Alphaproteobacteria</taxon>
        <taxon>Hyphomicrobiales</taxon>
        <taxon>Rhizobiaceae</taxon>
        <taxon>Rhizobium/Agrobacterium group</taxon>
        <taxon>Rhizobium</taxon>
    </lineage>
</organism>
<dbReference type="PATRIC" id="fig|348824.6.peg.6222"/>
<keyword evidence="1" id="KW-0614">Plasmid</keyword>
<dbReference type="AlphaFoldDB" id="W6RT70"/>